<dbReference type="InParanoid" id="C5DGT7"/>
<dbReference type="RefSeq" id="XP_002553067.1">
    <property type="nucleotide sequence ID" value="XM_002553021.1"/>
</dbReference>
<keyword evidence="2" id="KW-1185">Reference proteome</keyword>
<dbReference type="OrthoDB" id="4033014at2759"/>
<evidence type="ECO:0000313" key="1">
    <source>
        <dbReference type="EMBL" id="CAR22629.1"/>
    </source>
</evidence>
<dbReference type="Proteomes" id="UP000002036">
    <property type="component" value="Chromosome D"/>
</dbReference>
<dbReference type="Gene3D" id="3.40.140.10">
    <property type="entry name" value="Cytidine Deaminase, domain 2"/>
    <property type="match status" value="1"/>
</dbReference>
<proteinExistence type="predicted"/>
<protein>
    <submittedName>
        <fullName evidence="1">KLTH0D08162p</fullName>
    </submittedName>
</protein>
<reference evidence="1 2" key="1">
    <citation type="journal article" date="2009" name="Genome Res.">
        <title>Comparative genomics of protoploid Saccharomycetaceae.</title>
        <authorList>
            <consortium name="The Genolevures Consortium"/>
            <person name="Souciet J.-L."/>
            <person name="Dujon B."/>
            <person name="Gaillardin C."/>
            <person name="Johnston M."/>
            <person name="Baret P.V."/>
            <person name="Cliften P."/>
            <person name="Sherman D.J."/>
            <person name="Weissenbach J."/>
            <person name="Westhof E."/>
            <person name="Wincker P."/>
            <person name="Jubin C."/>
            <person name="Poulain J."/>
            <person name="Barbe V."/>
            <person name="Segurens B."/>
            <person name="Artiguenave F."/>
            <person name="Anthouard V."/>
            <person name="Vacherie B."/>
            <person name="Val M.-E."/>
            <person name="Fulton R.S."/>
            <person name="Minx P."/>
            <person name="Wilson R."/>
            <person name="Durrens P."/>
            <person name="Jean G."/>
            <person name="Marck C."/>
            <person name="Martin T."/>
            <person name="Nikolski M."/>
            <person name="Rolland T."/>
            <person name="Seret M.-L."/>
            <person name="Casaregola S."/>
            <person name="Despons L."/>
            <person name="Fairhead C."/>
            <person name="Fischer G."/>
            <person name="Lafontaine I."/>
            <person name="Leh V."/>
            <person name="Lemaire M."/>
            <person name="de Montigny J."/>
            <person name="Neuveglise C."/>
            <person name="Thierry A."/>
            <person name="Blanc-Lenfle I."/>
            <person name="Bleykasten C."/>
            <person name="Diffels J."/>
            <person name="Fritsch E."/>
            <person name="Frangeul L."/>
            <person name="Goeffon A."/>
            <person name="Jauniaux N."/>
            <person name="Kachouri-Lafond R."/>
            <person name="Payen C."/>
            <person name="Potier S."/>
            <person name="Pribylova L."/>
            <person name="Ozanne C."/>
            <person name="Richard G.-F."/>
            <person name="Sacerdot C."/>
            <person name="Straub M.-L."/>
            <person name="Talla E."/>
        </authorList>
    </citation>
    <scope>NUCLEOTIDE SEQUENCE [LARGE SCALE GENOMIC DNA]</scope>
    <source>
        <strain evidence="2">ATCC 56472 / CBS 6340 / NRRL Y-8284</strain>
    </source>
</reference>
<dbReference type="AlphaFoldDB" id="C5DGT7"/>
<dbReference type="FunCoup" id="C5DGT7">
    <property type="interactions" value="67"/>
</dbReference>
<sequence length="253" mass="28549">MDVNLGLGVIVDANHLKETLLATGGYPTQPLCLLLFGGISGSRVDLQRSLELPLIRSEKEDRLVFSETALRDRVHLVESVEPELRLLGVLFITNDLGDVEAIIDELRRLAKGLQYFFTYDTCGTRLTLKCYRSRGQARMEEVPFQLSSSDSVLAAVEALSPNVGKQYDQDEFEEQTSFNRKLLERVEAMIEYMEGGRVSDQALREMFLLTSLLKKGSTQDIEEALLHKEVELQSLDVICSQWETAQSIRGFIK</sequence>
<accession>C5DGT7</accession>
<gene>
    <name evidence="1" type="ordered locus">KLTH0D08162g</name>
</gene>
<evidence type="ECO:0000313" key="2">
    <source>
        <dbReference type="Proteomes" id="UP000002036"/>
    </source>
</evidence>
<dbReference type="GeneID" id="8295301"/>
<dbReference type="KEGG" id="lth:KLTH0D08162g"/>
<dbReference type="HOGENOM" id="CLU_065861_0_0_1"/>
<organism evidence="1 2">
    <name type="scientific">Lachancea thermotolerans (strain ATCC 56472 / CBS 6340 / NRRL Y-8284)</name>
    <name type="common">Yeast</name>
    <name type="synonym">Kluyveromyces thermotolerans</name>
    <dbReference type="NCBI Taxonomy" id="559295"/>
    <lineage>
        <taxon>Eukaryota</taxon>
        <taxon>Fungi</taxon>
        <taxon>Dikarya</taxon>
        <taxon>Ascomycota</taxon>
        <taxon>Saccharomycotina</taxon>
        <taxon>Saccharomycetes</taxon>
        <taxon>Saccharomycetales</taxon>
        <taxon>Saccharomycetaceae</taxon>
        <taxon>Lachancea</taxon>
    </lineage>
</organism>
<name>C5DGT7_LACTC</name>
<dbReference type="EMBL" id="CU928168">
    <property type="protein sequence ID" value="CAR22629.1"/>
    <property type="molecule type" value="Genomic_DNA"/>
</dbReference>